<organism evidence="1 2">
    <name type="scientific">Brucella grignonensis</name>
    <dbReference type="NCBI Taxonomy" id="94627"/>
    <lineage>
        <taxon>Bacteria</taxon>
        <taxon>Pseudomonadati</taxon>
        <taxon>Pseudomonadota</taxon>
        <taxon>Alphaproteobacteria</taxon>
        <taxon>Hyphomicrobiales</taxon>
        <taxon>Brucellaceae</taxon>
        <taxon>Brucella/Ochrobactrum group</taxon>
        <taxon>Brucella</taxon>
    </lineage>
</organism>
<proteinExistence type="predicted"/>
<accession>A0A256FAT0</accession>
<gene>
    <name evidence="1" type="ORF">CEV33_1529</name>
</gene>
<dbReference type="Proteomes" id="UP000216478">
    <property type="component" value="Unassembled WGS sequence"/>
</dbReference>
<evidence type="ECO:0000313" key="2">
    <source>
        <dbReference type="Proteomes" id="UP000216478"/>
    </source>
</evidence>
<name>A0A256FAT0_9HYPH</name>
<evidence type="ECO:0000313" key="1">
    <source>
        <dbReference type="EMBL" id="OYR11965.1"/>
    </source>
</evidence>
<reference evidence="1 2" key="1">
    <citation type="submission" date="2017-07" db="EMBL/GenBank/DDBJ databases">
        <title>Phylogenetic study on the rhizospheric bacterium Ochrobactrum sp. A44.</title>
        <authorList>
            <person name="Krzyzanowska D.M."/>
            <person name="Ossowicki A."/>
            <person name="Rajewska M."/>
            <person name="Maciag T."/>
            <person name="Kaczynski Z."/>
            <person name="Czerwicka M."/>
            <person name="Jafra S."/>
        </authorList>
    </citation>
    <scope>NUCLEOTIDE SEQUENCE [LARGE SCALE GENOMIC DNA]</scope>
    <source>
        <strain evidence="1 2">OgA9a</strain>
    </source>
</reference>
<protein>
    <submittedName>
        <fullName evidence="1">Uncharacterized protein</fullName>
    </submittedName>
</protein>
<keyword evidence="2" id="KW-1185">Reference proteome</keyword>
<sequence length="42" mass="4649">MKTGDGLFLRMSPETGFHFRETSLHRPSSTLFSASQALAQHA</sequence>
<dbReference type="EMBL" id="NNRL01000161">
    <property type="protein sequence ID" value="OYR11965.1"/>
    <property type="molecule type" value="Genomic_DNA"/>
</dbReference>
<dbReference type="AlphaFoldDB" id="A0A256FAT0"/>
<comment type="caution">
    <text evidence="1">The sequence shown here is derived from an EMBL/GenBank/DDBJ whole genome shotgun (WGS) entry which is preliminary data.</text>
</comment>